<evidence type="ECO:0000256" key="1">
    <source>
        <dbReference type="SAM" id="MobiDB-lite"/>
    </source>
</evidence>
<dbReference type="AlphaFoldDB" id="A0AAC8TCJ8"/>
<reference evidence="2 3" key="1">
    <citation type="submission" date="2015-05" db="EMBL/GenBank/DDBJ databases">
        <title>Genome assembly of Archangium gephyra DSM 2261.</title>
        <authorList>
            <person name="Sharma G."/>
            <person name="Subramanian S."/>
        </authorList>
    </citation>
    <scope>NUCLEOTIDE SEQUENCE [LARGE SCALE GENOMIC DNA]</scope>
    <source>
        <strain evidence="2 3">DSM 2261</strain>
    </source>
</reference>
<proteinExistence type="predicted"/>
<protein>
    <submittedName>
        <fullName evidence="2">Uncharacterized protein</fullName>
    </submittedName>
</protein>
<evidence type="ECO:0000313" key="2">
    <source>
        <dbReference type="EMBL" id="AKJ00943.1"/>
    </source>
</evidence>
<sequence>MITSRGWCGQEGGGKAGALLLGYAPDMTAPSKGGKRQKSSERPRSKQGLPLQVSGEYFKLVPQGSALVVVKVAPGGLQGSSGDVLTREQLEELLWRNSIPTVTSSALSGYLNSLYSLPGFESHAPGPFSLNPGMSPISRSGWRGNLGELSSQRGGMIPQQDLNALRHNHPIFDLRDHRGGLNSVKTSVRSADTRGDAFETYLRGLRDIVGLRPETYEAARAALYPQLPADAGRALMLRNGYVSVNEDHVESFRAALRNPDTYRRQSYREIADRLLEMEPVRIGGTVYRAYQNLENTGRGTGTSAEVRRQVEAALASLREKIASRVRGNGITSQHLVNLERFRRQVAAANPQMTPAEVERWVFPELLLVARHGGGVRGNAVASGIAGGRGAAGGALVSVIFEGGHLAYEFRNQQHGQQPETLPRLLRAGVAGGGAGLVGGATQSLVTANAGSTLSRHMLGQGSSARLAAGTGRAVGGFAGGALAAPVFTMASLALDGQEHSRTDYVATGTRAFVSGGLGSALAAGVVGAIWGSEVPVLGNAVGFIIGFAGYYVVDALTGEQVEQGVRRTLDSPPGGGR</sequence>
<gene>
    <name evidence="2" type="ORF">AA314_02569</name>
</gene>
<evidence type="ECO:0000313" key="3">
    <source>
        <dbReference type="Proteomes" id="UP000035579"/>
    </source>
</evidence>
<feature type="region of interest" description="Disordered" evidence="1">
    <location>
        <begin position="27"/>
        <end position="48"/>
    </location>
</feature>
<accession>A0AAC8TCJ8</accession>
<name>A0AAC8TCJ8_9BACT</name>
<dbReference type="EMBL" id="CP011509">
    <property type="protein sequence ID" value="AKJ00943.1"/>
    <property type="molecule type" value="Genomic_DNA"/>
</dbReference>
<dbReference type="KEGG" id="age:AA314_02569"/>
<organism evidence="2 3">
    <name type="scientific">Archangium gephyra</name>
    <dbReference type="NCBI Taxonomy" id="48"/>
    <lineage>
        <taxon>Bacteria</taxon>
        <taxon>Pseudomonadati</taxon>
        <taxon>Myxococcota</taxon>
        <taxon>Myxococcia</taxon>
        <taxon>Myxococcales</taxon>
        <taxon>Cystobacterineae</taxon>
        <taxon>Archangiaceae</taxon>
        <taxon>Archangium</taxon>
    </lineage>
</organism>
<dbReference type="Proteomes" id="UP000035579">
    <property type="component" value="Chromosome"/>
</dbReference>